<feature type="compositionally biased region" description="Low complexity" evidence="5">
    <location>
        <begin position="10"/>
        <end position="21"/>
    </location>
</feature>
<evidence type="ECO:0000313" key="8">
    <source>
        <dbReference type="EMBL" id="KAG2441077.1"/>
    </source>
</evidence>
<keyword evidence="3" id="KW-0268">Exocytosis</keyword>
<dbReference type="GO" id="GO:0000145">
    <property type="term" value="C:exocyst"/>
    <property type="evidence" value="ECO:0007669"/>
    <property type="project" value="TreeGrafter"/>
</dbReference>
<feature type="compositionally biased region" description="Low complexity" evidence="5">
    <location>
        <begin position="79"/>
        <end position="92"/>
    </location>
</feature>
<gene>
    <name evidence="8" type="ORF">HXX76_003930</name>
</gene>
<proteinExistence type="inferred from homology"/>
<dbReference type="InterPro" id="IPR042044">
    <property type="entry name" value="EXOC6PINT-1/Sec15/Tip20_C_dom2"/>
</dbReference>
<dbReference type="GO" id="GO:0006886">
    <property type="term" value="P:intracellular protein transport"/>
    <property type="evidence" value="ECO:0007669"/>
    <property type="project" value="InterPro"/>
</dbReference>
<dbReference type="OrthoDB" id="10267033at2759"/>
<dbReference type="GO" id="GO:0016020">
    <property type="term" value="C:membrane"/>
    <property type="evidence" value="ECO:0007669"/>
    <property type="project" value="TreeGrafter"/>
</dbReference>
<feature type="domain" description="Exocyst complex subunit EXOC6/Sec15 C-terminal" evidence="6">
    <location>
        <begin position="921"/>
        <end position="1093"/>
    </location>
</feature>
<dbReference type="EMBL" id="JAEHOC010000006">
    <property type="protein sequence ID" value="KAG2441077.1"/>
    <property type="molecule type" value="Genomic_DNA"/>
</dbReference>
<evidence type="ECO:0000313" key="9">
    <source>
        <dbReference type="Proteomes" id="UP000650467"/>
    </source>
</evidence>
<comment type="similarity">
    <text evidence="1">Belongs to the SEC15 family.</text>
</comment>
<dbReference type="InterPro" id="IPR007225">
    <property type="entry name" value="EXOC6/Sec15"/>
</dbReference>
<feature type="region of interest" description="Disordered" evidence="5">
    <location>
        <begin position="453"/>
        <end position="478"/>
    </location>
</feature>
<sequence>MKSALKDAGAKAAPAGAQGAQPAPPAARSEEASIRELVESCLVNDDFTPVLRIVFSGPSKDPVTPTAADALLGGGPGGSPLSAAAPDPQQPKQALLDGRPALELLKGVLKSVAAEQDGVVKEVCSLHAMEIATCVAELDRMALSAEALRKAAEASSEALQRAGGTLASTARDLHGLLSAQRHLAAGVGGLRAVRRLLARCGQVGQLLAARRLFAAHELLEAVRGQDLVLALEVLSNNTAVAAALANGPDAASALAAAAAAAAVGSALDGGGGGGAGGIAPKHQAMVSRLRRYLQGLVTDLEAAVEYYAVAEFNNWLVGVRAESRQVGLRAIRQAAIGRQLGEDLAAERRSAAAALMLAEKGIPGGGGGASGGAGGGGAGAGAGGGGGAGAARGGGGGGGGGGGAFAGGAAAAAAAAAAAGGGGGGADAARGDVVAAVAERVVVGAPFRRELAAEGAPAPPPGSAAAAPRGLARSATSRGGGGGIAVGAGAGAGPGPPLDVATLHPGQPLQAIQALLARHRAAAAPPPAVCGLTDYTTGLLQGVDMQGLHRCVHIHRCLGRMPSLRRYYLQQRRLQITTDLAPPARFLEAYQSYLAQVVGFFVVEDAVAAAAADLVTPDSAALLWEAAAASLRGVLGRALEEALGGGAPASIMLLLKDFMLLVCSALGARGFVTAPVTELLSASRLRYHDLLTAGVALRVGRALAADPLAEGVQVATEAQAAELVGRLGLPAVLEGYSAAARPSVPYAAPFTASLPRILTAIRGFVSDSLAYLQGLLSPWELLPAVLQARDRLIGKTVVDALADHTARLLGADAASAPPPPPPPARGAPPPPPPPGPWRAREVMRMVANASCLASAMQALDEWTLLQVRPLGAMAAAAAAAATSGGAAGGAGNPLSANRAGASGGPGGAGTSDPSMGAVLAALRSVQDAGEKGLLRLVAARVEALVAAGGRAAVWLPGGPLPMGMSPYAEELLALLRDSFDAAAATLPRSSFLFLARAVARAMGGAFMQLLKEGVKAYNLFALEHLAGDVAALDRYLLGLSLSGAVPGLAEEFAEPRQLCALLLSPRVEEVLIPEVRRQRYGSLDLPVLVLVLERYREQSRVDKTKEKTGHVPKRVLEGIAKQLRGQMVAGTAMSGPRVLEDV</sequence>
<dbReference type="Gene3D" id="1.20.58.670">
    <property type="entry name" value="Dsl1p vesicle tethering complex, Tip20p subunit, domain D"/>
    <property type="match status" value="1"/>
</dbReference>
<dbReference type="InterPro" id="IPR046361">
    <property type="entry name" value="EXOC6/Sec15_C"/>
</dbReference>
<comment type="caution">
    <text evidence="8">The sequence shown here is derived from an EMBL/GenBank/DDBJ whole genome shotgun (WGS) entry which is preliminary data.</text>
</comment>
<evidence type="ECO:0000256" key="4">
    <source>
        <dbReference type="ARBA" id="ARBA00023054"/>
    </source>
</evidence>
<dbReference type="AlphaFoldDB" id="A0A835TCF1"/>
<dbReference type="Proteomes" id="UP000650467">
    <property type="component" value="Unassembled WGS sequence"/>
</dbReference>
<name>A0A835TCF1_CHLIN</name>
<evidence type="ECO:0000259" key="7">
    <source>
        <dbReference type="Pfam" id="PF20651"/>
    </source>
</evidence>
<feature type="compositionally biased region" description="Pro residues" evidence="5">
    <location>
        <begin position="816"/>
        <end position="836"/>
    </location>
</feature>
<feature type="region of interest" description="Disordered" evidence="5">
    <location>
        <begin position="58"/>
        <end position="92"/>
    </location>
</feature>
<dbReference type="Pfam" id="PF04091">
    <property type="entry name" value="Sec15_C"/>
    <property type="match status" value="1"/>
</dbReference>
<dbReference type="PANTHER" id="PTHR12702:SF0">
    <property type="entry name" value="EXOCYST COMPLEX COMPONENT 6"/>
    <property type="match status" value="1"/>
</dbReference>
<feature type="domain" description="Exocyst complex component EXOC6/Sec15 N-terminal" evidence="7">
    <location>
        <begin position="109"/>
        <end position="221"/>
    </location>
</feature>
<evidence type="ECO:0000256" key="2">
    <source>
        <dbReference type="ARBA" id="ARBA00022448"/>
    </source>
</evidence>
<keyword evidence="2" id="KW-0813">Transport</keyword>
<keyword evidence="4" id="KW-0175">Coiled coil</keyword>
<protein>
    <submittedName>
        <fullName evidence="8">Uncharacterized protein</fullName>
    </submittedName>
</protein>
<dbReference type="GO" id="GO:0006893">
    <property type="term" value="P:Golgi to plasma membrane transport"/>
    <property type="evidence" value="ECO:0007669"/>
    <property type="project" value="TreeGrafter"/>
</dbReference>
<feature type="compositionally biased region" description="Low complexity" evidence="5">
    <location>
        <begin position="463"/>
        <end position="475"/>
    </location>
</feature>
<accession>A0A835TCF1</accession>
<dbReference type="InterPro" id="IPR048359">
    <property type="entry name" value="EXOC6_Sec15_N"/>
</dbReference>
<dbReference type="Gene3D" id="1.10.357.30">
    <property type="entry name" value="Exocyst complex subunit Sec15 C-terminal domain, N-terminal subdomain"/>
    <property type="match status" value="1"/>
</dbReference>
<feature type="region of interest" description="Disordered" evidence="5">
    <location>
        <begin position="1"/>
        <end position="31"/>
    </location>
</feature>
<dbReference type="InterPro" id="IPR042045">
    <property type="entry name" value="EXOC6/Sec15_C_dom1"/>
</dbReference>
<evidence type="ECO:0000259" key="6">
    <source>
        <dbReference type="Pfam" id="PF04091"/>
    </source>
</evidence>
<reference evidence="8" key="1">
    <citation type="journal article" date="2020" name="bioRxiv">
        <title>Comparative genomics of Chlamydomonas.</title>
        <authorList>
            <person name="Craig R.J."/>
            <person name="Hasan A.R."/>
            <person name="Ness R.W."/>
            <person name="Keightley P.D."/>
        </authorList>
    </citation>
    <scope>NUCLEOTIDE SEQUENCE</scope>
    <source>
        <strain evidence="8">SAG 7.73</strain>
    </source>
</reference>
<organism evidence="8 9">
    <name type="scientific">Chlamydomonas incerta</name>
    <dbReference type="NCBI Taxonomy" id="51695"/>
    <lineage>
        <taxon>Eukaryota</taxon>
        <taxon>Viridiplantae</taxon>
        <taxon>Chlorophyta</taxon>
        <taxon>core chlorophytes</taxon>
        <taxon>Chlorophyceae</taxon>
        <taxon>CS clade</taxon>
        <taxon>Chlamydomonadales</taxon>
        <taxon>Chlamydomonadaceae</taxon>
        <taxon>Chlamydomonas</taxon>
    </lineage>
</organism>
<evidence type="ECO:0000256" key="1">
    <source>
        <dbReference type="ARBA" id="ARBA00007944"/>
    </source>
</evidence>
<feature type="region of interest" description="Disordered" evidence="5">
    <location>
        <begin position="811"/>
        <end position="838"/>
    </location>
</feature>
<dbReference type="GO" id="GO:0090522">
    <property type="term" value="P:vesicle tethering involved in exocytosis"/>
    <property type="evidence" value="ECO:0007669"/>
    <property type="project" value="InterPro"/>
</dbReference>
<evidence type="ECO:0000256" key="5">
    <source>
        <dbReference type="SAM" id="MobiDB-lite"/>
    </source>
</evidence>
<keyword evidence="9" id="KW-1185">Reference proteome</keyword>
<dbReference type="PANTHER" id="PTHR12702">
    <property type="entry name" value="SEC15"/>
    <property type="match status" value="1"/>
</dbReference>
<dbReference type="Pfam" id="PF20651">
    <property type="entry name" value="EXOC6_Sec15_N"/>
    <property type="match status" value="1"/>
</dbReference>
<evidence type="ECO:0000256" key="3">
    <source>
        <dbReference type="ARBA" id="ARBA00022483"/>
    </source>
</evidence>